<sequence length="273" mass="29417">MARTRRAQNATAPPTPVGDADTESNAATNHPQQEFAFAAQLTALQAQVAALAALLQNRNATVSQPPQSPSPLQVEPSPLDVPSQDPNPAPLRPSPSEAPLQVHNLPPRETPPEAPPLAHNFQTMGTPPTTAPPLVPISFPPSSAPHLYSLVSGPNTLWGQPSGVPTPTLAETPGLSLEQRLEDMMGRKIAEAMSKKNSRQQSMVLEEDPFSIEVMAVPLPRDFEKYKHTLLNDCCSPWDACQKHLPARLIGPPAWLFSYACLQQADNHNSSVI</sequence>
<accession>A0ABD1Q8C3</accession>
<evidence type="ECO:0000313" key="2">
    <source>
        <dbReference type="EMBL" id="KAL2472094.1"/>
    </source>
</evidence>
<dbReference type="EMBL" id="JBFOLK010000012">
    <property type="protein sequence ID" value="KAL2472094.1"/>
    <property type="molecule type" value="Genomic_DNA"/>
</dbReference>
<name>A0ABD1Q8C3_9LAMI</name>
<dbReference type="AlphaFoldDB" id="A0ABD1Q8C3"/>
<reference evidence="3" key="1">
    <citation type="submission" date="2024-07" db="EMBL/GenBank/DDBJ databases">
        <title>Two chromosome-level genome assemblies of Korean endemic species Abeliophyllum distichum and Forsythia ovata (Oleaceae).</title>
        <authorList>
            <person name="Jang H."/>
        </authorList>
    </citation>
    <scope>NUCLEOTIDE SEQUENCE [LARGE SCALE GENOMIC DNA]</scope>
</reference>
<feature type="region of interest" description="Disordered" evidence="1">
    <location>
        <begin position="61"/>
        <end position="126"/>
    </location>
</feature>
<keyword evidence="3" id="KW-1185">Reference proteome</keyword>
<evidence type="ECO:0000256" key="1">
    <source>
        <dbReference type="SAM" id="MobiDB-lite"/>
    </source>
</evidence>
<gene>
    <name evidence="2" type="ORF">Adt_40230</name>
</gene>
<comment type="caution">
    <text evidence="2">The sequence shown here is derived from an EMBL/GenBank/DDBJ whole genome shotgun (WGS) entry which is preliminary data.</text>
</comment>
<evidence type="ECO:0000313" key="3">
    <source>
        <dbReference type="Proteomes" id="UP001604336"/>
    </source>
</evidence>
<dbReference type="Proteomes" id="UP001604336">
    <property type="component" value="Unassembled WGS sequence"/>
</dbReference>
<feature type="compositionally biased region" description="Low complexity" evidence="1">
    <location>
        <begin position="61"/>
        <end position="78"/>
    </location>
</feature>
<proteinExistence type="predicted"/>
<feature type="region of interest" description="Disordered" evidence="1">
    <location>
        <begin position="1"/>
        <end position="33"/>
    </location>
</feature>
<organism evidence="2 3">
    <name type="scientific">Abeliophyllum distichum</name>
    <dbReference type="NCBI Taxonomy" id="126358"/>
    <lineage>
        <taxon>Eukaryota</taxon>
        <taxon>Viridiplantae</taxon>
        <taxon>Streptophyta</taxon>
        <taxon>Embryophyta</taxon>
        <taxon>Tracheophyta</taxon>
        <taxon>Spermatophyta</taxon>
        <taxon>Magnoliopsida</taxon>
        <taxon>eudicotyledons</taxon>
        <taxon>Gunneridae</taxon>
        <taxon>Pentapetalae</taxon>
        <taxon>asterids</taxon>
        <taxon>lamiids</taxon>
        <taxon>Lamiales</taxon>
        <taxon>Oleaceae</taxon>
        <taxon>Forsythieae</taxon>
        <taxon>Abeliophyllum</taxon>
    </lineage>
</organism>
<protein>
    <submittedName>
        <fullName evidence="2">Uncharacterized protein</fullName>
    </submittedName>
</protein>